<feature type="domain" description="SH3b" evidence="1">
    <location>
        <begin position="236"/>
        <end position="308"/>
    </location>
</feature>
<evidence type="ECO:0000313" key="3">
    <source>
        <dbReference type="Proteomes" id="UP000466730"/>
    </source>
</evidence>
<dbReference type="OrthoDB" id="964913at2"/>
<dbReference type="Proteomes" id="UP000466730">
    <property type="component" value="Unassembled WGS sequence"/>
</dbReference>
<name>A0A844BH09_9RHOB</name>
<dbReference type="PANTHER" id="PTHR34408">
    <property type="entry name" value="FAMILY PROTEIN, PUTATIVE-RELATED"/>
    <property type="match status" value="1"/>
</dbReference>
<dbReference type="SMART" id="SM00287">
    <property type="entry name" value="SH3b"/>
    <property type="match status" value="3"/>
</dbReference>
<proteinExistence type="predicted"/>
<organism evidence="2 3">
    <name type="scientific">Rhodovulum strictum</name>
    <dbReference type="NCBI Taxonomy" id="58314"/>
    <lineage>
        <taxon>Bacteria</taxon>
        <taxon>Pseudomonadati</taxon>
        <taxon>Pseudomonadota</taxon>
        <taxon>Alphaproteobacteria</taxon>
        <taxon>Rhodobacterales</taxon>
        <taxon>Paracoccaceae</taxon>
        <taxon>Rhodovulum</taxon>
    </lineage>
</organism>
<comment type="caution">
    <text evidence="2">The sequence shown here is derived from an EMBL/GenBank/DDBJ whole genome shotgun (WGS) entry which is preliminary data.</text>
</comment>
<dbReference type="EMBL" id="WJPO01000007">
    <property type="protein sequence ID" value="MRH20725.1"/>
    <property type="molecule type" value="Genomic_DNA"/>
</dbReference>
<dbReference type="InterPro" id="IPR052354">
    <property type="entry name" value="Cell_Wall_Dynamics_Protein"/>
</dbReference>
<dbReference type="PANTHER" id="PTHR34408:SF1">
    <property type="entry name" value="GLYCOSYL HYDROLASE FAMILY 19 DOMAIN-CONTAINING PROTEIN HI_1415"/>
    <property type="match status" value="1"/>
</dbReference>
<protein>
    <submittedName>
        <fullName evidence="2">SH3 domain-containing protein</fullName>
    </submittedName>
</protein>
<dbReference type="InterPro" id="IPR003646">
    <property type="entry name" value="SH3-like_bac-type"/>
</dbReference>
<gene>
    <name evidence="2" type="ORF">GH815_06945</name>
</gene>
<keyword evidence="3" id="KW-1185">Reference proteome</keyword>
<sequence>MSRRVLPCRQRNAIPFPGEPEMPGLTNGISLKPLIFLGCTALLLAWAAAPPAHAQATPRAEPVTGPDVTTIGGIAPNARVNVRGGPATMFPVVGTIGYGTRVRMGRCIGGGTARWCQIEAVDGSVSGYVAGRFLVQGGAAPPAGDIDGGPDFWAVQGLPAGSPLNVRRDPSAASPALATLREGEIVRNLGCRVADGARWCRIGSITGMDVTGWVAGRYLRESRGPAVVQPPIAGGPDFYVVSGLPAGDTLNIRAQPSAQSTVLGRLAAGARVRNLGCQQTGQTRWCRIQTTGGVEVTGWVNGRYLREG</sequence>
<reference evidence="2 3" key="1">
    <citation type="submission" date="2019-11" db="EMBL/GenBank/DDBJ databases">
        <title>Draft Whole-Genome sequence of the marine photosynthetic bacterium Rhodovulum strictum DSM 11289.</title>
        <authorList>
            <person name="Kyndt J.A."/>
            <person name="Meyer T.E."/>
        </authorList>
    </citation>
    <scope>NUCLEOTIDE SEQUENCE [LARGE SCALE GENOMIC DNA]</scope>
    <source>
        <strain evidence="2 3">DSM 11289</strain>
    </source>
</reference>
<dbReference type="Pfam" id="PF08239">
    <property type="entry name" value="SH3_3"/>
    <property type="match status" value="3"/>
</dbReference>
<accession>A0A844BH09</accession>
<dbReference type="AlphaFoldDB" id="A0A844BH09"/>
<evidence type="ECO:0000259" key="1">
    <source>
        <dbReference type="PROSITE" id="PS51781"/>
    </source>
</evidence>
<evidence type="ECO:0000313" key="2">
    <source>
        <dbReference type="EMBL" id="MRH20725.1"/>
    </source>
</evidence>
<dbReference type="PROSITE" id="PS51781">
    <property type="entry name" value="SH3B"/>
    <property type="match status" value="1"/>
</dbReference>
<dbReference type="Gene3D" id="2.30.30.40">
    <property type="entry name" value="SH3 Domains"/>
    <property type="match status" value="3"/>
</dbReference>